<name>E3SNA9_9CAUD</name>
<keyword evidence="2" id="KW-1185">Reference proteome</keyword>
<accession>E3SNA9</accession>
<organism evidence="1 2">
    <name type="scientific">Cyanophage NATL1A-7</name>
    <dbReference type="NCBI Taxonomy" id="445693"/>
    <lineage>
        <taxon>Viruses</taxon>
        <taxon>Duplodnaviria</taxon>
        <taxon>Heunggongvirae</taxon>
        <taxon>Uroviricota</taxon>
        <taxon>Caudoviricetes</taxon>
        <taxon>Autographivirales</taxon>
        <taxon>Sechaudvirinae</taxon>
        <taxon>Cheungvirus</taxon>
        <taxon>Cheungvirus NATL1A7</taxon>
    </lineage>
</organism>
<evidence type="ECO:0000313" key="1">
    <source>
        <dbReference type="EMBL" id="ADP00113.1"/>
    </source>
</evidence>
<proteinExistence type="predicted"/>
<protein>
    <submittedName>
        <fullName evidence="1">Predicted protein</fullName>
    </submittedName>
</protein>
<dbReference type="GeneID" id="11538091"/>
<evidence type="ECO:0000313" key="2">
    <source>
        <dbReference type="Proteomes" id="UP000006531"/>
    </source>
</evidence>
<dbReference type="Proteomes" id="UP000006531">
    <property type="component" value="Segment"/>
</dbReference>
<dbReference type="EMBL" id="GU071102">
    <property type="protein sequence ID" value="ADP00113.1"/>
    <property type="molecule type" value="Genomic_DNA"/>
</dbReference>
<sequence length="49" mass="5681">MNYNSSTKARLVQLLEIKDNELEGFEGLKEQQTILLWLLFITASVGFMF</sequence>
<gene>
    <name evidence="1" type="ORF">CYIG_00040</name>
</gene>
<dbReference type="RefSeq" id="YP_005087485.1">
    <property type="nucleotide sequence ID" value="NC_016658.1"/>
</dbReference>
<reference evidence="1 2" key="1">
    <citation type="submission" date="2009-10" db="EMBL/GenBank/DDBJ databases">
        <title>The Genome Sequence of Cyanophage NATL1A-7.</title>
        <authorList>
            <consortium name="The Broad Institute Genome Sequencing Platform"/>
            <person name="Henn M.R."/>
            <person name="Sullivan M.S."/>
            <person name="Osburne M.S."/>
            <person name="Levin J."/>
            <person name="Malboeuf C."/>
            <person name="Casali M."/>
            <person name="Russ C."/>
            <person name="Lennon N."/>
            <person name="Erlich R."/>
            <person name="Young S.K."/>
            <person name="Koehrsen M."/>
            <person name="Yandava C."/>
            <person name="Zeng Q."/>
            <person name="Alvarado L."/>
            <person name="Anderson S."/>
            <person name="Berlin A."/>
            <person name="Borenstein D."/>
            <person name="Chen Z."/>
            <person name="Engels R."/>
            <person name="Freedman E."/>
            <person name="Gellesch M."/>
            <person name="Goldberg J."/>
            <person name="Green L."/>
            <person name="Griggs A."/>
            <person name="Gujja S."/>
            <person name="Heiman D."/>
            <person name="Hepburn T."/>
            <person name="Howarth C."/>
            <person name="Jen D."/>
            <person name="Larson L."/>
            <person name="Lewis B."/>
            <person name="Mehta T."/>
            <person name="Park D."/>
            <person name="Pearson M."/>
            <person name="Roberts A."/>
            <person name="Ryan E."/>
            <person name="Saif S."/>
            <person name="Shea T."/>
            <person name="Shenoy N."/>
            <person name="Sisk P."/>
            <person name="Stolte C."/>
            <person name="Sykes S."/>
            <person name="Walk T."/>
            <person name="White J."/>
            <person name="Yu Q."/>
            <person name="Coleman M.L."/>
            <person name="Huang K.H."/>
            <person name="Weigele P.R."/>
            <person name="DeFrancesco A.S."/>
            <person name="Kern S.E."/>
            <person name="Thompson L.R."/>
            <person name="Fu R."/>
            <person name="Hombeck B."/>
            <person name="Chisholm S.W."/>
            <person name="Haas B."/>
            <person name="Nusbaum C."/>
            <person name="Galagan J."/>
            <person name="Birren B."/>
        </authorList>
    </citation>
    <scope>NUCLEOTIDE SEQUENCE [LARGE SCALE GENOMIC DNA]</scope>
    <source>
        <strain evidence="1">NATL1A-7</strain>
    </source>
</reference>
<dbReference type="KEGG" id="vg:11538091"/>